<evidence type="ECO:0000256" key="4">
    <source>
        <dbReference type="ARBA" id="ARBA00038012"/>
    </source>
</evidence>
<protein>
    <recommendedName>
        <fullName evidence="5">Mitochondrial cardiolipin hydrolase</fullName>
    </recommendedName>
    <alternativeName>
        <fullName evidence="6">Mitochondrial phospholipase</fullName>
    </alternativeName>
</protein>
<dbReference type="OrthoDB" id="5205528at2759"/>
<keyword evidence="1 10" id="KW-0378">Hydrolase</keyword>
<dbReference type="CTD" id="34609"/>
<dbReference type="AlphaFoldDB" id="A0A6J2U6T6"/>
<proteinExistence type="inferred from homology"/>
<dbReference type="PANTHER" id="PTHR43856">
    <property type="entry name" value="CARDIOLIPIN HYDROLASE"/>
    <property type="match status" value="1"/>
</dbReference>
<dbReference type="Pfam" id="PF13091">
    <property type="entry name" value="PLDc_2"/>
    <property type="match status" value="1"/>
</dbReference>
<evidence type="ECO:0000259" key="8">
    <source>
        <dbReference type="Pfam" id="PF13091"/>
    </source>
</evidence>
<organism evidence="9 10">
    <name type="scientific">Drosophila lebanonensis</name>
    <name type="common">Fruit fly</name>
    <name type="synonym">Scaptodrosophila lebanonensis</name>
    <dbReference type="NCBI Taxonomy" id="7225"/>
    <lineage>
        <taxon>Eukaryota</taxon>
        <taxon>Metazoa</taxon>
        <taxon>Ecdysozoa</taxon>
        <taxon>Arthropoda</taxon>
        <taxon>Hexapoda</taxon>
        <taxon>Insecta</taxon>
        <taxon>Pterygota</taxon>
        <taxon>Neoptera</taxon>
        <taxon>Endopterygota</taxon>
        <taxon>Diptera</taxon>
        <taxon>Brachycera</taxon>
        <taxon>Muscomorpha</taxon>
        <taxon>Ephydroidea</taxon>
        <taxon>Drosophilidae</taxon>
        <taxon>Scaptodrosophila</taxon>
    </lineage>
</organism>
<evidence type="ECO:0000256" key="2">
    <source>
        <dbReference type="ARBA" id="ARBA00022963"/>
    </source>
</evidence>
<evidence type="ECO:0000256" key="7">
    <source>
        <dbReference type="SAM" id="Phobius"/>
    </source>
</evidence>
<evidence type="ECO:0000313" key="10">
    <source>
        <dbReference type="RefSeq" id="XP_030384251.1"/>
    </source>
</evidence>
<evidence type="ECO:0000256" key="6">
    <source>
        <dbReference type="ARBA" id="ARBA00043167"/>
    </source>
</evidence>
<keyword evidence="7" id="KW-0472">Membrane</keyword>
<comment type="similarity">
    <text evidence="4">Belongs to the phospholipase D family. MitoPLD/Zucchini subfamily.</text>
</comment>
<feature type="domain" description="Phospholipase D-like" evidence="8">
    <location>
        <begin position="83"/>
        <end position="227"/>
    </location>
</feature>
<dbReference type="GO" id="GO:0016891">
    <property type="term" value="F:RNA endonuclease activity producing 5'-phosphomonoesters, hydrolytic mechanism"/>
    <property type="evidence" value="ECO:0007669"/>
    <property type="project" value="TreeGrafter"/>
</dbReference>
<dbReference type="SUPFAM" id="SSF56024">
    <property type="entry name" value="Phospholipase D/nuclease"/>
    <property type="match status" value="1"/>
</dbReference>
<keyword evidence="7" id="KW-0812">Transmembrane</keyword>
<dbReference type="GO" id="GO:0034587">
    <property type="term" value="P:piRNA processing"/>
    <property type="evidence" value="ECO:0007669"/>
    <property type="project" value="TreeGrafter"/>
</dbReference>
<keyword evidence="7" id="KW-1133">Transmembrane helix</keyword>
<name>A0A6J2U6T6_DROLE</name>
<dbReference type="GO" id="GO:0005739">
    <property type="term" value="C:mitochondrion"/>
    <property type="evidence" value="ECO:0007669"/>
    <property type="project" value="TreeGrafter"/>
</dbReference>
<gene>
    <name evidence="10" type="primary">LOC115631590</name>
</gene>
<keyword evidence="3" id="KW-0443">Lipid metabolism</keyword>
<reference evidence="10" key="1">
    <citation type="submission" date="2025-08" db="UniProtKB">
        <authorList>
            <consortium name="RefSeq"/>
        </authorList>
    </citation>
    <scope>IDENTIFICATION</scope>
    <source>
        <strain evidence="10">11010-0011.00</strain>
        <tissue evidence="10">Whole body</tissue>
    </source>
</reference>
<accession>A0A6J2U6T6</accession>
<dbReference type="PANTHER" id="PTHR43856:SF1">
    <property type="entry name" value="MITOCHONDRIAL CARDIOLIPIN HYDROLASE"/>
    <property type="match status" value="1"/>
</dbReference>
<dbReference type="InterPro" id="IPR051406">
    <property type="entry name" value="PLD_domain"/>
</dbReference>
<dbReference type="GO" id="GO:0016042">
    <property type="term" value="P:lipid catabolic process"/>
    <property type="evidence" value="ECO:0007669"/>
    <property type="project" value="UniProtKB-KW"/>
</dbReference>
<evidence type="ECO:0000313" key="9">
    <source>
        <dbReference type="Proteomes" id="UP000504634"/>
    </source>
</evidence>
<keyword evidence="2" id="KW-0442">Lipid degradation</keyword>
<evidence type="ECO:0000256" key="1">
    <source>
        <dbReference type="ARBA" id="ARBA00022801"/>
    </source>
</evidence>
<feature type="transmembrane region" description="Helical" evidence="7">
    <location>
        <begin position="12"/>
        <end position="31"/>
    </location>
</feature>
<dbReference type="RefSeq" id="XP_030384251.1">
    <property type="nucleotide sequence ID" value="XM_030528391.1"/>
</dbReference>
<sequence>MFQIIKDHPYWLTFAFGVGTVLASEIFLLGIKYVRKRKLQIHEVIMFNDQSEACATEHMFRDELHQEINCSNKFCSVRNLARIIQQIDKAAYSIDIAIYTFTNIALMTAIERALKRGVIVRIITDREMAFSSGSKIACLAPYGVPVRGPDSTFMMHHKFCIIDGEARIKEIMKMNGRKYLALPYCSILINGSVNWTRQGFGGNWENCTITSDKLLTEKYQEEFLNLWKSFDKSGKFPTVA</sequence>
<dbReference type="InterPro" id="IPR025202">
    <property type="entry name" value="PLD-like_dom"/>
</dbReference>
<evidence type="ECO:0000256" key="5">
    <source>
        <dbReference type="ARBA" id="ARBA00040549"/>
    </source>
</evidence>
<evidence type="ECO:0000256" key="3">
    <source>
        <dbReference type="ARBA" id="ARBA00023098"/>
    </source>
</evidence>
<dbReference type="Gene3D" id="3.30.870.10">
    <property type="entry name" value="Endonuclease Chain A"/>
    <property type="match status" value="1"/>
</dbReference>
<keyword evidence="9" id="KW-1185">Reference proteome</keyword>
<dbReference type="Proteomes" id="UP000504634">
    <property type="component" value="Unplaced"/>
</dbReference>
<dbReference type="GeneID" id="115631590"/>